<evidence type="ECO:0000313" key="3">
    <source>
        <dbReference type="Proteomes" id="UP001385951"/>
    </source>
</evidence>
<sequence>MGVVPDRKQLEIPPSGRDRPGRTRESPQIPRSPHGMPGIILLSRTRTPGGTRNPGYPGIYHSAVTSASDIDFQVFTNNKHYSIGFCFRRLDHGPGQRPSSFL</sequence>
<gene>
    <name evidence="2" type="ORF">QCA50_007054</name>
</gene>
<feature type="region of interest" description="Disordered" evidence="1">
    <location>
        <begin position="1"/>
        <end position="39"/>
    </location>
</feature>
<dbReference type="EMBL" id="JASBNA010000007">
    <property type="protein sequence ID" value="KAK7690396.1"/>
    <property type="molecule type" value="Genomic_DNA"/>
</dbReference>
<evidence type="ECO:0000313" key="2">
    <source>
        <dbReference type="EMBL" id="KAK7690396.1"/>
    </source>
</evidence>
<organism evidence="2 3">
    <name type="scientific">Cerrena zonata</name>
    <dbReference type="NCBI Taxonomy" id="2478898"/>
    <lineage>
        <taxon>Eukaryota</taxon>
        <taxon>Fungi</taxon>
        <taxon>Dikarya</taxon>
        <taxon>Basidiomycota</taxon>
        <taxon>Agaricomycotina</taxon>
        <taxon>Agaricomycetes</taxon>
        <taxon>Polyporales</taxon>
        <taxon>Cerrenaceae</taxon>
        <taxon>Cerrena</taxon>
    </lineage>
</organism>
<accession>A0AAW0GAI9</accession>
<dbReference type="AlphaFoldDB" id="A0AAW0GAI9"/>
<feature type="compositionally biased region" description="Basic and acidic residues" evidence="1">
    <location>
        <begin position="1"/>
        <end position="25"/>
    </location>
</feature>
<name>A0AAW0GAI9_9APHY</name>
<proteinExistence type="predicted"/>
<protein>
    <submittedName>
        <fullName evidence="2">Uncharacterized protein</fullName>
    </submittedName>
</protein>
<keyword evidence="3" id="KW-1185">Reference proteome</keyword>
<reference evidence="2 3" key="1">
    <citation type="submission" date="2022-09" db="EMBL/GenBank/DDBJ databases">
        <authorList>
            <person name="Palmer J.M."/>
        </authorList>
    </citation>
    <scope>NUCLEOTIDE SEQUENCE [LARGE SCALE GENOMIC DNA]</scope>
    <source>
        <strain evidence="2 3">DSM 7382</strain>
    </source>
</reference>
<dbReference type="Proteomes" id="UP001385951">
    <property type="component" value="Unassembled WGS sequence"/>
</dbReference>
<evidence type="ECO:0000256" key="1">
    <source>
        <dbReference type="SAM" id="MobiDB-lite"/>
    </source>
</evidence>
<comment type="caution">
    <text evidence="2">The sequence shown here is derived from an EMBL/GenBank/DDBJ whole genome shotgun (WGS) entry which is preliminary data.</text>
</comment>